<dbReference type="PANTHER" id="PTHR12867">
    <property type="entry name" value="GLYCOSYL TRANSFERASE-RELATED"/>
    <property type="match status" value="1"/>
</dbReference>
<evidence type="ECO:0000256" key="2">
    <source>
        <dbReference type="ARBA" id="ARBA00006962"/>
    </source>
</evidence>
<dbReference type="Gene3D" id="3.40.50.2000">
    <property type="entry name" value="Glycogen Phosphorylase B"/>
    <property type="match status" value="1"/>
</dbReference>
<evidence type="ECO:0000256" key="3">
    <source>
        <dbReference type="ARBA" id="ARBA00022676"/>
    </source>
</evidence>
<evidence type="ECO:0000313" key="8">
    <source>
        <dbReference type="Proteomes" id="UP000658720"/>
    </source>
</evidence>
<keyword evidence="5" id="KW-0256">Endoplasmic reticulum</keyword>
<dbReference type="EMBL" id="JADEVV010000028">
    <property type="protein sequence ID" value="MBE9254339.1"/>
    <property type="molecule type" value="Genomic_DNA"/>
</dbReference>
<dbReference type="Pfam" id="PF04101">
    <property type="entry name" value="Glyco_tran_28_C"/>
    <property type="match status" value="1"/>
</dbReference>
<evidence type="ECO:0000259" key="6">
    <source>
        <dbReference type="Pfam" id="PF04101"/>
    </source>
</evidence>
<evidence type="ECO:0000256" key="5">
    <source>
        <dbReference type="ARBA" id="ARBA00022824"/>
    </source>
</evidence>
<dbReference type="Proteomes" id="UP000658720">
    <property type="component" value="Unassembled WGS sequence"/>
</dbReference>
<accession>A0ABR9VSK5</accession>
<evidence type="ECO:0000256" key="4">
    <source>
        <dbReference type="ARBA" id="ARBA00022679"/>
    </source>
</evidence>
<comment type="similarity">
    <text evidence="2">Belongs to the glycosyltransferase 28 family.</text>
</comment>
<comment type="subcellular location">
    <subcellularLocation>
        <location evidence="1">Endoplasmic reticulum</location>
    </subcellularLocation>
</comment>
<dbReference type="InterPro" id="IPR039042">
    <property type="entry name" value="Alg13-like"/>
</dbReference>
<organism evidence="7 8">
    <name type="scientific">Synechocystis salina LEGE 00031</name>
    <dbReference type="NCBI Taxonomy" id="1828736"/>
    <lineage>
        <taxon>Bacteria</taxon>
        <taxon>Bacillati</taxon>
        <taxon>Cyanobacteriota</taxon>
        <taxon>Cyanophyceae</taxon>
        <taxon>Synechococcales</taxon>
        <taxon>Merismopediaceae</taxon>
        <taxon>Synechocystis</taxon>
    </lineage>
</organism>
<dbReference type="GO" id="GO:0016740">
    <property type="term" value="F:transferase activity"/>
    <property type="evidence" value="ECO:0007669"/>
    <property type="project" value="UniProtKB-KW"/>
</dbReference>
<dbReference type="RefSeq" id="WP_194019962.1">
    <property type="nucleotide sequence ID" value="NZ_JADEVV010000028.1"/>
</dbReference>
<keyword evidence="3" id="KW-0328">Glycosyltransferase</keyword>
<sequence>MILITVGTEKFPFNRLLQWIDYLIQQQFIDPQQEKVLIQYGSCTFLPQGGEKYQVLAEADFKTMLDQARLIISHCGEGSFDILAKLNKPFILVPRSHGFDEHVDNHQVELAQALAEKGVPIAYTPGDLVRFLANPVHVIVPAPSHYYAQASQWLTQTAQTTHSPRRSSVYPGWINAVVEFAKGLARRLPGLAQEDQCFSPR</sequence>
<dbReference type="PANTHER" id="PTHR12867:SF6">
    <property type="entry name" value="N-ACETYLGLUCOSAMINYLDIPHOSPHODOLICHOL N-ACETYLGLUCOSAMINYLTRANSFERASE"/>
    <property type="match status" value="1"/>
</dbReference>
<name>A0ABR9VSK5_9SYNC</name>
<protein>
    <submittedName>
        <fullName evidence="7">Glucosyl transferase</fullName>
    </submittedName>
</protein>
<keyword evidence="4 7" id="KW-0808">Transferase</keyword>
<comment type="caution">
    <text evidence="7">The sequence shown here is derived from an EMBL/GenBank/DDBJ whole genome shotgun (WGS) entry which is preliminary data.</text>
</comment>
<feature type="domain" description="Glycosyl transferase family 28 C-terminal" evidence="6">
    <location>
        <begin position="1"/>
        <end position="129"/>
    </location>
</feature>
<proteinExistence type="inferred from homology"/>
<evidence type="ECO:0000256" key="1">
    <source>
        <dbReference type="ARBA" id="ARBA00004240"/>
    </source>
</evidence>
<dbReference type="InterPro" id="IPR007235">
    <property type="entry name" value="Glyco_trans_28_C"/>
</dbReference>
<gene>
    <name evidence="7" type="ORF">IQ217_10885</name>
</gene>
<reference evidence="7 8" key="1">
    <citation type="submission" date="2020-10" db="EMBL/GenBank/DDBJ databases">
        <authorList>
            <person name="Castelo-Branco R."/>
            <person name="Eusebio N."/>
            <person name="Adriana R."/>
            <person name="Vieira A."/>
            <person name="Brugerolle De Fraissinette N."/>
            <person name="Rezende De Castro R."/>
            <person name="Schneider M.P."/>
            <person name="Vasconcelos V."/>
            <person name="Leao P.N."/>
        </authorList>
    </citation>
    <scope>NUCLEOTIDE SEQUENCE [LARGE SCALE GENOMIC DNA]</scope>
    <source>
        <strain evidence="7 8">LEGE 00031</strain>
    </source>
</reference>
<dbReference type="SUPFAM" id="SSF53756">
    <property type="entry name" value="UDP-Glycosyltransferase/glycogen phosphorylase"/>
    <property type="match status" value="1"/>
</dbReference>
<evidence type="ECO:0000313" key="7">
    <source>
        <dbReference type="EMBL" id="MBE9254339.1"/>
    </source>
</evidence>
<keyword evidence="8" id="KW-1185">Reference proteome</keyword>